<protein>
    <submittedName>
        <fullName evidence="8">Carbon-monoxide dehydrogenase small subunit</fullName>
    </submittedName>
</protein>
<dbReference type="PANTHER" id="PTHR44379">
    <property type="entry name" value="OXIDOREDUCTASE WITH IRON-SULFUR SUBUNIT"/>
    <property type="match status" value="1"/>
</dbReference>
<dbReference type="Proteomes" id="UP000294911">
    <property type="component" value="Unassembled WGS sequence"/>
</dbReference>
<evidence type="ECO:0000256" key="6">
    <source>
        <dbReference type="ARBA" id="ARBA00060707"/>
    </source>
</evidence>
<evidence type="ECO:0000313" key="8">
    <source>
        <dbReference type="EMBL" id="TCP55327.1"/>
    </source>
</evidence>
<dbReference type="PROSITE" id="PS00197">
    <property type="entry name" value="2FE2S_FER_1"/>
    <property type="match status" value="1"/>
</dbReference>
<sequence>MSDIVVDLEVNGVRYERTVPARLSLADFLRDSLGLTGTHLGCEHGVCGSCTVLVDGRSARSCLLLAAQVSGATVRTVEGLAESDGSPGTVQSALARHGGIQCGFCTPGFVVALTELVAEGKELDEEEIREALSGNICRCTGYHGAIAAAVELTGPDPGCAGCDQECGS</sequence>
<dbReference type="PANTHER" id="PTHR44379:SF5">
    <property type="entry name" value="OXIDOREDUCTASE WITH IRON-SULFUR SUBUNIT"/>
    <property type="match status" value="1"/>
</dbReference>
<dbReference type="Gene3D" id="3.10.20.30">
    <property type="match status" value="1"/>
</dbReference>
<dbReference type="CDD" id="cd00207">
    <property type="entry name" value="fer2"/>
    <property type="match status" value="1"/>
</dbReference>
<proteinExistence type="predicted"/>
<evidence type="ECO:0000256" key="1">
    <source>
        <dbReference type="ARBA" id="ARBA00022714"/>
    </source>
</evidence>
<keyword evidence="1" id="KW-0001">2Fe-2S</keyword>
<keyword evidence="2" id="KW-0479">Metal-binding</keyword>
<comment type="pathway">
    <text evidence="6">Alkaloid degradation; nicotine degradation.</text>
</comment>
<evidence type="ECO:0000256" key="4">
    <source>
        <dbReference type="ARBA" id="ARBA00023004"/>
    </source>
</evidence>
<dbReference type="InterPro" id="IPR006058">
    <property type="entry name" value="2Fe2S_fd_BS"/>
</dbReference>
<dbReference type="EMBL" id="SLXQ01000002">
    <property type="protein sequence ID" value="TCP55327.1"/>
    <property type="molecule type" value="Genomic_DNA"/>
</dbReference>
<dbReference type="OrthoDB" id="159930at2"/>
<comment type="caution">
    <text evidence="8">The sequence shown here is derived from an EMBL/GenBank/DDBJ whole genome shotgun (WGS) entry which is preliminary data.</text>
</comment>
<dbReference type="InterPro" id="IPR012675">
    <property type="entry name" value="Beta-grasp_dom_sf"/>
</dbReference>
<evidence type="ECO:0000313" key="9">
    <source>
        <dbReference type="Proteomes" id="UP000294911"/>
    </source>
</evidence>
<keyword evidence="5" id="KW-0411">Iron-sulfur</keyword>
<evidence type="ECO:0000256" key="5">
    <source>
        <dbReference type="ARBA" id="ARBA00023014"/>
    </source>
</evidence>
<dbReference type="InterPro" id="IPR051452">
    <property type="entry name" value="Diverse_Oxidoreductases"/>
</dbReference>
<dbReference type="Pfam" id="PF01799">
    <property type="entry name" value="Fer2_2"/>
    <property type="match status" value="1"/>
</dbReference>
<dbReference type="RefSeq" id="WP_132876664.1">
    <property type="nucleotide sequence ID" value="NZ_SLXQ01000002.1"/>
</dbReference>
<dbReference type="AlphaFoldDB" id="A0A4R2R034"/>
<dbReference type="GO" id="GO:0051537">
    <property type="term" value="F:2 iron, 2 sulfur cluster binding"/>
    <property type="evidence" value="ECO:0007669"/>
    <property type="project" value="UniProtKB-KW"/>
</dbReference>
<keyword evidence="4" id="KW-0408">Iron</keyword>
<evidence type="ECO:0000256" key="2">
    <source>
        <dbReference type="ARBA" id="ARBA00022723"/>
    </source>
</evidence>
<dbReference type="SUPFAM" id="SSF47741">
    <property type="entry name" value="CO dehydrogenase ISP C-domain like"/>
    <property type="match status" value="1"/>
</dbReference>
<keyword evidence="3" id="KW-0560">Oxidoreductase</keyword>
<evidence type="ECO:0000259" key="7">
    <source>
        <dbReference type="PROSITE" id="PS51085"/>
    </source>
</evidence>
<gene>
    <name evidence="8" type="ORF">EV191_102539</name>
</gene>
<dbReference type="GO" id="GO:0016491">
    <property type="term" value="F:oxidoreductase activity"/>
    <property type="evidence" value="ECO:0007669"/>
    <property type="project" value="UniProtKB-KW"/>
</dbReference>
<reference evidence="8 9" key="1">
    <citation type="submission" date="2019-03" db="EMBL/GenBank/DDBJ databases">
        <title>Genomic Encyclopedia of Type Strains, Phase IV (KMG-IV): sequencing the most valuable type-strain genomes for metagenomic binning, comparative biology and taxonomic classification.</title>
        <authorList>
            <person name="Goeker M."/>
        </authorList>
    </citation>
    <scope>NUCLEOTIDE SEQUENCE [LARGE SCALE GENOMIC DNA]</scope>
    <source>
        <strain evidence="8 9">DSM 45765</strain>
    </source>
</reference>
<dbReference type="InterPro" id="IPR001041">
    <property type="entry name" value="2Fe-2S_ferredoxin-type"/>
</dbReference>
<feature type="domain" description="2Fe-2S ferredoxin-type" evidence="7">
    <location>
        <begin position="4"/>
        <end position="80"/>
    </location>
</feature>
<dbReference type="GO" id="GO:0046872">
    <property type="term" value="F:metal ion binding"/>
    <property type="evidence" value="ECO:0007669"/>
    <property type="project" value="UniProtKB-KW"/>
</dbReference>
<dbReference type="InterPro" id="IPR036010">
    <property type="entry name" value="2Fe-2S_ferredoxin-like_sf"/>
</dbReference>
<keyword evidence="9" id="KW-1185">Reference proteome</keyword>
<accession>A0A4R2R034</accession>
<dbReference type="Gene3D" id="1.10.150.120">
    <property type="entry name" value="[2Fe-2S]-binding domain"/>
    <property type="match status" value="1"/>
</dbReference>
<name>A0A4R2R034_9PSEU</name>
<dbReference type="SUPFAM" id="SSF54292">
    <property type="entry name" value="2Fe-2S ferredoxin-like"/>
    <property type="match status" value="1"/>
</dbReference>
<organism evidence="8 9">
    <name type="scientific">Tamaricihabitans halophyticus</name>
    <dbReference type="NCBI Taxonomy" id="1262583"/>
    <lineage>
        <taxon>Bacteria</taxon>
        <taxon>Bacillati</taxon>
        <taxon>Actinomycetota</taxon>
        <taxon>Actinomycetes</taxon>
        <taxon>Pseudonocardiales</taxon>
        <taxon>Pseudonocardiaceae</taxon>
        <taxon>Tamaricihabitans</taxon>
    </lineage>
</organism>
<evidence type="ECO:0000256" key="3">
    <source>
        <dbReference type="ARBA" id="ARBA00023002"/>
    </source>
</evidence>
<dbReference type="InterPro" id="IPR036884">
    <property type="entry name" value="2Fe-2S-bd_dom_sf"/>
</dbReference>
<dbReference type="InterPro" id="IPR002888">
    <property type="entry name" value="2Fe-2S-bd"/>
</dbReference>
<dbReference type="FunFam" id="3.10.20.30:FF:000020">
    <property type="entry name" value="Xanthine dehydrogenase iron-sulfur subunit"/>
    <property type="match status" value="1"/>
</dbReference>
<dbReference type="PROSITE" id="PS51085">
    <property type="entry name" value="2FE2S_FER_2"/>
    <property type="match status" value="1"/>
</dbReference>
<dbReference type="Pfam" id="PF00111">
    <property type="entry name" value="Fer2"/>
    <property type="match status" value="1"/>
</dbReference>